<dbReference type="InterPro" id="IPR036259">
    <property type="entry name" value="MFS_trans_sf"/>
</dbReference>
<dbReference type="SUPFAM" id="SSF103473">
    <property type="entry name" value="MFS general substrate transporter"/>
    <property type="match status" value="1"/>
</dbReference>
<reference evidence="2" key="1">
    <citation type="journal article" date="2019" name="Int. J. Syst. Evol. Microbiol.">
        <title>The Global Catalogue of Microorganisms (GCM) 10K type strain sequencing project: providing services to taxonomists for standard genome sequencing and annotation.</title>
        <authorList>
            <consortium name="The Broad Institute Genomics Platform"/>
            <consortium name="The Broad Institute Genome Sequencing Center for Infectious Disease"/>
            <person name="Wu L."/>
            <person name="Ma J."/>
        </authorList>
    </citation>
    <scope>NUCLEOTIDE SEQUENCE [LARGE SCALE GENOMIC DNA]</scope>
    <source>
        <strain evidence="2">DT43</strain>
    </source>
</reference>
<protein>
    <submittedName>
        <fullName evidence="1">Uncharacterized protein</fullName>
    </submittedName>
</protein>
<evidence type="ECO:0000313" key="1">
    <source>
        <dbReference type="EMBL" id="MFC5631519.1"/>
    </source>
</evidence>
<organism evidence="1 2">
    <name type="scientific">Streptococcus caledonicus</name>
    <dbReference type="NCBI Taxonomy" id="2614158"/>
    <lineage>
        <taxon>Bacteria</taxon>
        <taxon>Bacillati</taxon>
        <taxon>Bacillota</taxon>
        <taxon>Bacilli</taxon>
        <taxon>Lactobacillales</taxon>
        <taxon>Streptococcaceae</taxon>
        <taxon>Streptococcus</taxon>
    </lineage>
</organism>
<keyword evidence="2" id="KW-1185">Reference proteome</keyword>
<name>A0ABW0UFB0_9STRE</name>
<accession>A0ABW0UFB0</accession>
<dbReference type="EMBL" id="JBHSOJ010000017">
    <property type="protein sequence ID" value="MFC5631519.1"/>
    <property type="molecule type" value="Genomic_DNA"/>
</dbReference>
<sequence>MLGLKLDKNNQRALASAIVASGTDDLNVMFLSFSMSSIIADLAISGTQAGWIATITNLGMLSASL</sequence>
<proteinExistence type="predicted"/>
<comment type="caution">
    <text evidence="1">The sequence shown here is derived from an EMBL/GenBank/DDBJ whole genome shotgun (WGS) entry which is preliminary data.</text>
</comment>
<gene>
    <name evidence="1" type="ORF">ACFPQ3_08010</name>
</gene>
<dbReference type="Proteomes" id="UP001596110">
    <property type="component" value="Unassembled WGS sequence"/>
</dbReference>
<evidence type="ECO:0000313" key="2">
    <source>
        <dbReference type="Proteomes" id="UP001596110"/>
    </source>
</evidence>